<name>A0A0M3HYH6_ASCLU</name>
<accession>A0A0M3HYH6</accession>
<evidence type="ECO:0000313" key="2">
    <source>
        <dbReference type="WBParaSite" id="ALUE_0000857401-mRNA-1"/>
    </source>
</evidence>
<dbReference type="WBParaSite" id="ALUE_0000857401-mRNA-1">
    <property type="protein sequence ID" value="ALUE_0000857401-mRNA-1"/>
    <property type="gene ID" value="ALUE_0000857401"/>
</dbReference>
<organism evidence="1 2">
    <name type="scientific">Ascaris lumbricoides</name>
    <name type="common">Giant roundworm</name>
    <dbReference type="NCBI Taxonomy" id="6252"/>
    <lineage>
        <taxon>Eukaryota</taxon>
        <taxon>Metazoa</taxon>
        <taxon>Ecdysozoa</taxon>
        <taxon>Nematoda</taxon>
        <taxon>Chromadorea</taxon>
        <taxon>Rhabditida</taxon>
        <taxon>Spirurina</taxon>
        <taxon>Ascaridomorpha</taxon>
        <taxon>Ascaridoidea</taxon>
        <taxon>Ascarididae</taxon>
        <taxon>Ascaris</taxon>
    </lineage>
</organism>
<dbReference type="AlphaFoldDB" id="A0A0M3HYH6"/>
<protein>
    <submittedName>
        <fullName evidence="2">Phosphatidate cytidylyltransferase</fullName>
    </submittedName>
</protein>
<proteinExistence type="predicted"/>
<keyword evidence="1" id="KW-1185">Reference proteome</keyword>
<evidence type="ECO:0000313" key="1">
    <source>
        <dbReference type="Proteomes" id="UP000036681"/>
    </source>
</evidence>
<reference evidence="2" key="1">
    <citation type="submission" date="2017-02" db="UniProtKB">
        <authorList>
            <consortium name="WormBaseParasite"/>
        </authorList>
    </citation>
    <scope>IDENTIFICATION</scope>
</reference>
<sequence>MLLLWQSGKRACQAVMSQSVDKLPELVQQHHVFWQSQVQRVQDCYGITTWAYRVTSFYFVQLIWRQQFSAGS</sequence>
<dbReference type="Proteomes" id="UP000036681">
    <property type="component" value="Unplaced"/>
</dbReference>